<comment type="similarity">
    <text evidence="2">Belongs to the NRDE2 family.</text>
</comment>
<evidence type="ECO:0000256" key="1">
    <source>
        <dbReference type="ARBA" id="ARBA00004123"/>
    </source>
</evidence>
<proteinExistence type="inferred from homology"/>
<evidence type="ECO:0000256" key="2">
    <source>
        <dbReference type="ARBA" id="ARBA00009265"/>
    </source>
</evidence>
<feature type="compositionally biased region" description="Basic and acidic residues" evidence="5">
    <location>
        <begin position="28"/>
        <end position="45"/>
    </location>
</feature>
<keyword evidence="3" id="KW-0539">Nucleus</keyword>
<feature type="compositionally biased region" description="Basic residues" evidence="5">
    <location>
        <begin position="46"/>
        <end position="71"/>
    </location>
</feature>
<keyword evidence="7" id="KW-1185">Reference proteome</keyword>
<sequence>MDSSSSQPEKKSIPRFTSFKPQPAPLPEADRPFERRSRDSSERDGRKGHHSKHHRSRHRHHSDRSHPRNHRKEGQDHHHGDKEAHRSGKELTREHRSAPQDTVKPEEVTDLYVVDRKGDKYNIIYGTIHRYNVPHYYRVGRGSVLGLPSDYKIDRDTIEGDALIIKSNAWRTDGSRTKPRRILSGADTQGGRLLRIRQTTSQDAAADASKDYLSLTASAHQKGDSTWSDHGSDDERYAYRSIHGKAKHEDNVPSDMEVVSDTDLSGDETVRVDPGKETKKRNVELSRNVERNPTDVGAWVGLIDHQESLLRGSEGGSKPLTYAERKSLADIKLSLYEKALKKTSGHPSRDILLLGLLEEGAKLWDTKKLSTQWQTVLKSNSHFISLWVKYLDFRQTEFLDFSYGRCLATFIECLRLNRSTPDSSEKVHVQVYLFLRLTLFIREAGFTEYAVGLWQAILELTFLNPETTDATRDQEEALSSFMDFWESEVSRIGEVGARGWRSGENSHLGPKSFMPKYQIDSKSVFSSWVACEKERAFNARLPARSLDEEDDDPFRVILSTDLREILSLVWGLDSADVLVDSFLYFCHLPPIALSRNSKTTSCWVGDSFLRNEYMSSSDPTLDSWLPKFNSNTQNTASSPVCFQNFMHSFDSLFANHKTWFSSLEPWAITVLNSQSDIDPDWVTRVLRLLVEAMPQNNYLAAYTLAVEYICDHSKAAKYAKSLLKKRPSNLWLYNVYALMERRSGNVEAANRVWETTLSMSQTNRAFSKKDKLDAVLLWHTCIWETLEVGSLESVSYLLISMPQNSPSLKAPQDPEQCKFTPTSLLKTHSLLSDNQEALLAAGEPNTFVACTDCLAILAYLSNSRDLNKGLQPYSTAISRLTTLSAQSESFKSIAIELLHQARARLLYYHARTSSMYKPTQIRDLLSGSISAFPHNTIFLSLFAWNESRFRIEERVRDTIRDITTESHNRTSQILKTQVPVTSHLFSIFTELNRPVYAGSTAHSVRAAFEKAIGDQDSSTHHTNTLSTARSNLSLWKLYILFELSQHDIRRAKDVFYRGMRACPWSKELIMLAFNHLRADIVRERYPSASRKGDGMSFLELRSVYNVLVEKELRIHVDIEDELDELVAEMQQKTAALGMPITMPEDADSEDERMKP</sequence>
<dbReference type="PANTHER" id="PTHR13471:SF0">
    <property type="entry name" value="NUCLEAR EXOSOME REGULATOR NRDE2"/>
    <property type="match status" value="1"/>
</dbReference>
<dbReference type="GO" id="GO:0071013">
    <property type="term" value="C:catalytic step 2 spliceosome"/>
    <property type="evidence" value="ECO:0007669"/>
    <property type="project" value="TreeGrafter"/>
</dbReference>
<dbReference type="Proteomes" id="UP000327118">
    <property type="component" value="Unassembled WGS sequence"/>
</dbReference>
<dbReference type="AlphaFoldDB" id="A0A5N6YWU9"/>
<accession>A0A5N6YWU9</accession>
<dbReference type="GO" id="GO:1902369">
    <property type="term" value="P:negative regulation of RNA catabolic process"/>
    <property type="evidence" value="ECO:0007669"/>
    <property type="project" value="TreeGrafter"/>
</dbReference>
<feature type="compositionally biased region" description="Basic and acidic residues" evidence="5">
    <location>
        <begin position="72"/>
        <end position="104"/>
    </location>
</feature>
<dbReference type="EMBL" id="ML739291">
    <property type="protein sequence ID" value="KAE8349608.1"/>
    <property type="molecule type" value="Genomic_DNA"/>
</dbReference>
<evidence type="ECO:0000256" key="3">
    <source>
        <dbReference type="ARBA" id="ARBA00023242"/>
    </source>
</evidence>
<name>A0A5N6YWU9_9EURO</name>
<dbReference type="GO" id="GO:0031048">
    <property type="term" value="P:regulatory ncRNA-mediated heterochromatin formation"/>
    <property type="evidence" value="ECO:0007669"/>
    <property type="project" value="TreeGrafter"/>
</dbReference>
<evidence type="ECO:0000313" key="7">
    <source>
        <dbReference type="Proteomes" id="UP000327118"/>
    </source>
</evidence>
<dbReference type="PANTHER" id="PTHR13471">
    <property type="entry name" value="TETRATRICOPEPTIDE-LIKE HELICAL"/>
    <property type="match status" value="1"/>
</dbReference>
<reference evidence="7" key="1">
    <citation type="submission" date="2019-04" db="EMBL/GenBank/DDBJ databases">
        <title>Friends and foes A comparative genomics studyof 23 Aspergillus species from section Flavi.</title>
        <authorList>
            <consortium name="DOE Joint Genome Institute"/>
            <person name="Kjaerbolling I."/>
            <person name="Vesth T."/>
            <person name="Frisvad J.C."/>
            <person name="Nybo J.L."/>
            <person name="Theobald S."/>
            <person name="Kildgaard S."/>
            <person name="Isbrandt T."/>
            <person name="Kuo A."/>
            <person name="Sato A."/>
            <person name="Lyhne E.K."/>
            <person name="Kogle M.E."/>
            <person name="Wiebenga A."/>
            <person name="Kun R.S."/>
            <person name="Lubbers R.J."/>
            <person name="Makela M.R."/>
            <person name="Barry K."/>
            <person name="Chovatia M."/>
            <person name="Clum A."/>
            <person name="Daum C."/>
            <person name="Haridas S."/>
            <person name="He G."/>
            <person name="LaButti K."/>
            <person name="Lipzen A."/>
            <person name="Mondo S."/>
            <person name="Riley R."/>
            <person name="Salamov A."/>
            <person name="Simmons B.A."/>
            <person name="Magnuson J.K."/>
            <person name="Henrissat B."/>
            <person name="Mortensen U.H."/>
            <person name="Larsen T.O."/>
            <person name="Devries R.P."/>
            <person name="Grigoriev I.V."/>
            <person name="Machida M."/>
            <person name="Baker S.E."/>
            <person name="Andersen M.R."/>
        </authorList>
    </citation>
    <scope>NUCLEOTIDE SEQUENCE [LARGE SCALE GENOMIC DNA]</scope>
    <source>
        <strain evidence="7">CBS 553.77</strain>
    </source>
</reference>
<feature type="compositionally biased region" description="Basic and acidic residues" evidence="5">
    <location>
        <begin position="268"/>
        <end position="278"/>
    </location>
</feature>
<feature type="region of interest" description="Disordered" evidence="5">
    <location>
        <begin position="257"/>
        <end position="278"/>
    </location>
</feature>
<evidence type="ECO:0000256" key="5">
    <source>
        <dbReference type="SAM" id="MobiDB-lite"/>
    </source>
</evidence>
<gene>
    <name evidence="6" type="ORF">BDV28DRAFT_57848</name>
</gene>
<comment type="subcellular location">
    <subcellularLocation>
        <location evidence="1">Nucleus</location>
    </subcellularLocation>
</comment>
<protein>
    <submittedName>
        <fullName evidence="6">NRDE-2, necessary for RNA interference-domain-containing protein</fullName>
    </submittedName>
</protein>
<organism evidence="6 7">
    <name type="scientific">Aspergillus coremiiformis</name>
    <dbReference type="NCBI Taxonomy" id="138285"/>
    <lineage>
        <taxon>Eukaryota</taxon>
        <taxon>Fungi</taxon>
        <taxon>Dikarya</taxon>
        <taxon>Ascomycota</taxon>
        <taxon>Pezizomycotina</taxon>
        <taxon>Eurotiomycetes</taxon>
        <taxon>Eurotiomycetidae</taxon>
        <taxon>Eurotiales</taxon>
        <taxon>Aspergillaceae</taxon>
        <taxon>Aspergillus</taxon>
        <taxon>Aspergillus subgen. Circumdati</taxon>
    </lineage>
</organism>
<feature type="coiled-coil region" evidence="4">
    <location>
        <begin position="1108"/>
        <end position="1135"/>
    </location>
</feature>
<dbReference type="InterPro" id="IPR013633">
    <property type="entry name" value="NRDE-2"/>
</dbReference>
<dbReference type="OrthoDB" id="297219at2759"/>
<keyword evidence="4" id="KW-0175">Coiled coil</keyword>
<evidence type="ECO:0000256" key="4">
    <source>
        <dbReference type="SAM" id="Coils"/>
    </source>
</evidence>
<feature type="region of interest" description="Disordered" evidence="5">
    <location>
        <begin position="1"/>
        <end position="104"/>
    </location>
</feature>
<evidence type="ECO:0000313" key="6">
    <source>
        <dbReference type="EMBL" id="KAE8349608.1"/>
    </source>
</evidence>
<dbReference type="Pfam" id="PF08424">
    <property type="entry name" value="NRDE-2"/>
    <property type="match status" value="1"/>
</dbReference>